<accession>A0ABW6RR28</accession>
<feature type="transmembrane region" description="Helical" evidence="6">
    <location>
        <begin position="235"/>
        <end position="257"/>
    </location>
</feature>
<feature type="domain" description="ABC transmembrane type-2" evidence="7">
    <location>
        <begin position="26"/>
        <end position="260"/>
    </location>
</feature>
<keyword evidence="5" id="KW-0046">Antibiotic resistance</keyword>
<keyword evidence="4 6" id="KW-0472">Membrane</keyword>
<gene>
    <name evidence="8" type="ORF">ACFYXQ_01470</name>
</gene>
<dbReference type="EMBL" id="JBIAQY010000001">
    <property type="protein sequence ID" value="MFF3566433.1"/>
    <property type="molecule type" value="Genomic_DNA"/>
</dbReference>
<protein>
    <recommendedName>
        <fullName evidence="6">Transport permease protein</fullName>
    </recommendedName>
</protein>
<dbReference type="PRINTS" id="PR00164">
    <property type="entry name" value="ABC2TRNSPORT"/>
</dbReference>
<keyword evidence="3 6" id="KW-1133">Transmembrane helix</keyword>
<feature type="transmembrane region" description="Helical" evidence="6">
    <location>
        <begin position="181"/>
        <end position="199"/>
    </location>
</feature>
<dbReference type="RefSeq" id="WP_040827737.1">
    <property type="nucleotide sequence ID" value="NZ_JBIAQY010000001.1"/>
</dbReference>
<feature type="transmembrane region" description="Helical" evidence="6">
    <location>
        <begin position="147"/>
        <end position="174"/>
    </location>
</feature>
<comment type="caution">
    <text evidence="8">The sequence shown here is derived from an EMBL/GenBank/DDBJ whole genome shotgun (WGS) entry which is preliminary data.</text>
</comment>
<evidence type="ECO:0000313" key="8">
    <source>
        <dbReference type="EMBL" id="MFF3566433.1"/>
    </source>
</evidence>
<feature type="transmembrane region" description="Helical" evidence="6">
    <location>
        <begin position="26"/>
        <end position="45"/>
    </location>
</feature>
<name>A0ABW6RR28_9NOCA</name>
<evidence type="ECO:0000256" key="5">
    <source>
        <dbReference type="ARBA" id="ARBA00023251"/>
    </source>
</evidence>
<feature type="transmembrane region" description="Helical" evidence="6">
    <location>
        <begin position="114"/>
        <end position="135"/>
    </location>
</feature>
<proteinExistence type="inferred from homology"/>
<keyword evidence="9" id="KW-1185">Reference proteome</keyword>
<evidence type="ECO:0000256" key="2">
    <source>
        <dbReference type="ARBA" id="ARBA00022692"/>
    </source>
</evidence>
<dbReference type="PROSITE" id="PS51012">
    <property type="entry name" value="ABC_TM2"/>
    <property type="match status" value="1"/>
</dbReference>
<dbReference type="Proteomes" id="UP001601992">
    <property type="component" value="Unassembled WGS sequence"/>
</dbReference>
<comment type="similarity">
    <text evidence="6">Belongs to the ABC-2 integral membrane protein family.</text>
</comment>
<dbReference type="InterPro" id="IPR047817">
    <property type="entry name" value="ABC2_TM_bact-type"/>
</dbReference>
<evidence type="ECO:0000256" key="1">
    <source>
        <dbReference type="ARBA" id="ARBA00004141"/>
    </source>
</evidence>
<reference evidence="8 9" key="1">
    <citation type="submission" date="2024-10" db="EMBL/GenBank/DDBJ databases">
        <title>The Natural Products Discovery Center: Release of the First 8490 Sequenced Strains for Exploring Actinobacteria Biosynthetic Diversity.</title>
        <authorList>
            <person name="Kalkreuter E."/>
            <person name="Kautsar S.A."/>
            <person name="Yang D."/>
            <person name="Bader C.D."/>
            <person name="Teijaro C.N."/>
            <person name="Fluegel L."/>
            <person name="Davis C.M."/>
            <person name="Simpson J.R."/>
            <person name="Lauterbach L."/>
            <person name="Steele A.D."/>
            <person name="Gui C."/>
            <person name="Meng S."/>
            <person name="Li G."/>
            <person name="Viehrig K."/>
            <person name="Ye F."/>
            <person name="Su P."/>
            <person name="Kiefer A.F."/>
            <person name="Nichols A."/>
            <person name="Cepeda A.J."/>
            <person name="Yan W."/>
            <person name="Fan B."/>
            <person name="Jiang Y."/>
            <person name="Adhikari A."/>
            <person name="Zheng C.-J."/>
            <person name="Schuster L."/>
            <person name="Cowan T.M."/>
            <person name="Smanski M.J."/>
            <person name="Chevrette M.G."/>
            <person name="De Carvalho L.P.S."/>
            <person name="Shen B."/>
        </authorList>
    </citation>
    <scope>NUCLEOTIDE SEQUENCE [LARGE SCALE GENOMIC DNA]</scope>
    <source>
        <strain evidence="8 9">NPDC002593</strain>
    </source>
</reference>
<dbReference type="PANTHER" id="PTHR43229">
    <property type="entry name" value="NODULATION PROTEIN J"/>
    <property type="match status" value="1"/>
</dbReference>
<organism evidence="8 9">
    <name type="scientific">Nocardia jiangxiensis</name>
    <dbReference type="NCBI Taxonomy" id="282685"/>
    <lineage>
        <taxon>Bacteria</taxon>
        <taxon>Bacillati</taxon>
        <taxon>Actinomycetota</taxon>
        <taxon>Actinomycetes</taxon>
        <taxon>Mycobacteriales</taxon>
        <taxon>Nocardiaceae</taxon>
        <taxon>Nocardia</taxon>
    </lineage>
</organism>
<dbReference type="InterPro" id="IPR051784">
    <property type="entry name" value="Nod_factor_ABC_transporter"/>
</dbReference>
<dbReference type="InterPro" id="IPR013525">
    <property type="entry name" value="ABC2_TM"/>
</dbReference>
<dbReference type="PANTHER" id="PTHR43229:SF2">
    <property type="entry name" value="NODULATION PROTEIN J"/>
    <property type="match status" value="1"/>
</dbReference>
<sequence>MNQHNWFRQYGVYLLRLYWERRTYRTAMVLGAVTSVVGLAQFAFMGTFLQHGNTFPEITRYGGNIVSYFLSGTVFTGFVAVALHGFSRYVQEEQMTGTLESVADSPPGITRMMIFSAVTGCLATTIGSAVMMGFFEVLLGFRLDVNVGAVIVSLLLTLVALGGFGMAGCGTVLVTKRGDPVTWFVVTTMTLLSGVLYPVDALPGWMRAVAHFLPTTTALDLLRAALLGGASIRSILTAAVPLALWACLSVPAGALLLRWGLRTSRRRGSLGQY</sequence>
<evidence type="ECO:0000313" key="9">
    <source>
        <dbReference type="Proteomes" id="UP001601992"/>
    </source>
</evidence>
<dbReference type="InterPro" id="IPR000412">
    <property type="entry name" value="ABC_2_transport"/>
</dbReference>
<evidence type="ECO:0000256" key="4">
    <source>
        <dbReference type="ARBA" id="ARBA00023136"/>
    </source>
</evidence>
<comment type="subcellular location">
    <subcellularLocation>
        <location evidence="6">Cell membrane</location>
        <topology evidence="6">Multi-pass membrane protein</topology>
    </subcellularLocation>
    <subcellularLocation>
        <location evidence="1">Membrane</location>
        <topology evidence="1">Multi-pass membrane protein</topology>
    </subcellularLocation>
</comment>
<keyword evidence="6" id="KW-0813">Transport</keyword>
<evidence type="ECO:0000256" key="6">
    <source>
        <dbReference type="RuleBase" id="RU361157"/>
    </source>
</evidence>
<keyword evidence="6" id="KW-1003">Cell membrane</keyword>
<keyword evidence="2 6" id="KW-0812">Transmembrane</keyword>
<dbReference type="Pfam" id="PF01061">
    <property type="entry name" value="ABC2_membrane"/>
    <property type="match status" value="1"/>
</dbReference>
<evidence type="ECO:0000256" key="3">
    <source>
        <dbReference type="ARBA" id="ARBA00022989"/>
    </source>
</evidence>
<feature type="transmembrane region" description="Helical" evidence="6">
    <location>
        <begin position="65"/>
        <end position="86"/>
    </location>
</feature>
<evidence type="ECO:0000259" key="7">
    <source>
        <dbReference type="PROSITE" id="PS51012"/>
    </source>
</evidence>